<dbReference type="InterPro" id="IPR012001">
    <property type="entry name" value="Thiamin_PyroP_enz_TPP-bd_dom"/>
</dbReference>
<dbReference type="InterPro" id="IPR000399">
    <property type="entry name" value="TPP-bd_CS"/>
</dbReference>
<comment type="similarity">
    <text evidence="1 3">Belongs to the TPP enzyme family.</text>
</comment>
<evidence type="ECO:0000256" key="1">
    <source>
        <dbReference type="ARBA" id="ARBA00007812"/>
    </source>
</evidence>
<dbReference type="InterPro" id="IPR045229">
    <property type="entry name" value="TPP_enz"/>
</dbReference>
<dbReference type="InterPro" id="IPR029061">
    <property type="entry name" value="THDP-binding"/>
</dbReference>
<evidence type="ECO:0000256" key="3">
    <source>
        <dbReference type="RuleBase" id="RU362132"/>
    </source>
</evidence>
<dbReference type="SUPFAM" id="SSF52467">
    <property type="entry name" value="DHS-like NAD/FAD-binding domain"/>
    <property type="match status" value="1"/>
</dbReference>
<dbReference type="InterPro" id="IPR011766">
    <property type="entry name" value="TPP_enzyme_TPP-bd"/>
</dbReference>
<dbReference type="PROSITE" id="PS00187">
    <property type="entry name" value="TPP_ENZYMES"/>
    <property type="match status" value="1"/>
</dbReference>
<protein>
    <recommendedName>
        <fullName evidence="9">Thiamine pyrophosphate-binding protein</fullName>
    </recommendedName>
</protein>
<dbReference type="Gene3D" id="3.40.50.970">
    <property type="match status" value="2"/>
</dbReference>
<keyword evidence="2 3" id="KW-0786">Thiamine pyrophosphate</keyword>
<dbReference type="Gene3D" id="3.40.50.1220">
    <property type="entry name" value="TPP-binding domain"/>
    <property type="match status" value="1"/>
</dbReference>
<accession>A0ABS7PQX8</accession>
<dbReference type="PANTHER" id="PTHR18968">
    <property type="entry name" value="THIAMINE PYROPHOSPHATE ENZYMES"/>
    <property type="match status" value="1"/>
</dbReference>
<dbReference type="PANTHER" id="PTHR18968:SF167">
    <property type="entry name" value="ACETOLACTATE SYNTHASE LARGE SUBUNIT ILVB2-RELATED"/>
    <property type="match status" value="1"/>
</dbReference>
<dbReference type="Pfam" id="PF02776">
    <property type="entry name" value="TPP_enzyme_N"/>
    <property type="match status" value="1"/>
</dbReference>
<dbReference type="RefSeq" id="WP_222990790.1">
    <property type="nucleotide sequence ID" value="NZ_JAINVV010000007.1"/>
</dbReference>
<dbReference type="Pfam" id="PF00205">
    <property type="entry name" value="TPP_enzyme_M"/>
    <property type="match status" value="1"/>
</dbReference>
<evidence type="ECO:0000313" key="7">
    <source>
        <dbReference type="EMBL" id="MBY8823678.1"/>
    </source>
</evidence>
<dbReference type="CDD" id="cd00568">
    <property type="entry name" value="TPP_enzymes"/>
    <property type="match status" value="1"/>
</dbReference>
<feature type="domain" description="Thiamine pyrophosphate enzyme N-terminal TPP-binding" evidence="6">
    <location>
        <begin position="4"/>
        <end position="122"/>
    </location>
</feature>
<comment type="caution">
    <text evidence="7">The sequence shown here is derived from an EMBL/GenBank/DDBJ whole genome shotgun (WGS) entry which is preliminary data.</text>
</comment>
<proteinExistence type="inferred from homology"/>
<reference evidence="7 8" key="1">
    <citation type="submission" date="2021-08" db="EMBL/GenBank/DDBJ databases">
        <authorList>
            <person name="Tuo L."/>
        </authorList>
    </citation>
    <scope>NUCLEOTIDE SEQUENCE [LARGE SCALE GENOMIC DNA]</scope>
    <source>
        <strain evidence="7 8">JCM 31229</strain>
    </source>
</reference>
<dbReference type="InterPro" id="IPR012000">
    <property type="entry name" value="Thiamin_PyroP_enz_cen_dom"/>
</dbReference>
<dbReference type="Proteomes" id="UP000706039">
    <property type="component" value="Unassembled WGS sequence"/>
</dbReference>
<gene>
    <name evidence="7" type="ORF">K7G82_15340</name>
</gene>
<evidence type="ECO:0008006" key="9">
    <source>
        <dbReference type="Google" id="ProtNLM"/>
    </source>
</evidence>
<dbReference type="NCBIfam" id="NF006122">
    <property type="entry name" value="PRK08266.1"/>
    <property type="match status" value="1"/>
</dbReference>
<feature type="domain" description="Thiamine pyrophosphate enzyme TPP-binding" evidence="5">
    <location>
        <begin position="378"/>
        <end position="522"/>
    </location>
</feature>
<feature type="domain" description="Thiamine pyrophosphate enzyme central" evidence="4">
    <location>
        <begin position="194"/>
        <end position="319"/>
    </location>
</feature>
<evidence type="ECO:0000313" key="8">
    <source>
        <dbReference type="Proteomes" id="UP000706039"/>
    </source>
</evidence>
<dbReference type="EMBL" id="JAINVV010000007">
    <property type="protein sequence ID" value="MBY8823678.1"/>
    <property type="molecule type" value="Genomic_DNA"/>
</dbReference>
<dbReference type="InterPro" id="IPR029035">
    <property type="entry name" value="DHS-like_NAD/FAD-binding_dom"/>
</dbReference>
<evidence type="ECO:0000259" key="5">
    <source>
        <dbReference type="Pfam" id="PF02775"/>
    </source>
</evidence>
<dbReference type="CDD" id="cd07035">
    <property type="entry name" value="TPP_PYR_POX_like"/>
    <property type="match status" value="1"/>
</dbReference>
<keyword evidence="8" id="KW-1185">Reference proteome</keyword>
<organism evidence="7 8">
    <name type="scientific">Sphingomonas colocasiae</name>
    <dbReference type="NCBI Taxonomy" id="1848973"/>
    <lineage>
        <taxon>Bacteria</taxon>
        <taxon>Pseudomonadati</taxon>
        <taxon>Pseudomonadota</taxon>
        <taxon>Alphaproteobacteria</taxon>
        <taxon>Sphingomonadales</taxon>
        <taxon>Sphingomonadaceae</taxon>
        <taxon>Sphingomonas</taxon>
    </lineage>
</organism>
<dbReference type="SUPFAM" id="SSF52518">
    <property type="entry name" value="Thiamin diphosphate-binding fold (THDP-binding)"/>
    <property type="match status" value="2"/>
</dbReference>
<evidence type="ECO:0000259" key="4">
    <source>
        <dbReference type="Pfam" id="PF00205"/>
    </source>
</evidence>
<evidence type="ECO:0000256" key="2">
    <source>
        <dbReference type="ARBA" id="ARBA00023052"/>
    </source>
</evidence>
<dbReference type="Pfam" id="PF02775">
    <property type="entry name" value="TPP_enzyme_C"/>
    <property type="match status" value="1"/>
</dbReference>
<name>A0ABS7PQX8_9SPHN</name>
<sequence length="544" mass="58483">MSKSGAEALLGQLMVNGVDTIFGLPGGQLDHFFDAMHGAGDRLRLFGTRHEQGAAYMAFGYARSTGKPGVYTVVPGPGVLNTTAALCSAYATNAPVFCLTGQIPTVGLGKGIGYLHELPDQLATMRTLTKWADRAMTVEGAPALVNEGFRQMLSGRPRPVSLEMPMDVMGDRAEADLLPAATIDKAPALNDDAIADAVALLKTARNPLIIAGGGAIAAGASLHQLAEMLQAPVVSFRSGRGVVSDRSYLSQMFPAGYELWKNADVVIGLGTRMEQQYLYWKVPPHMKVIRIDIDAEELDRIAAPAVAIHADAADAVPALVEKLAGVLDKRASREDELTQLAARIRGDVEDRVQPQASYLAAIRSALPDDGYFVDEITQVGYTSWYAFPVYEPRHIVTCGYQGTLGYGYATALGVKAAHPDKAVVNIAGDGGFLFTANEMATAAQHNIALVTVLFNNNKFQNVQRQQKEWFGGRLIASDLKNPDFCKFAESFGIRAERVTTPEALHKAVKAALERNEPALIEVPCGDMASPWPFIIRPPAFEGVE</sequence>
<evidence type="ECO:0000259" key="6">
    <source>
        <dbReference type="Pfam" id="PF02776"/>
    </source>
</evidence>